<protein>
    <submittedName>
        <fullName evidence="1">Uncharacterized protein</fullName>
    </submittedName>
</protein>
<keyword evidence="2" id="KW-1185">Reference proteome</keyword>
<gene>
    <name evidence="1" type="ORF">FHR82_006109</name>
</gene>
<evidence type="ECO:0000313" key="1">
    <source>
        <dbReference type="EMBL" id="MBB4909851.1"/>
    </source>
</evidence>
<evidence type="ECO:0000313" key="2">
    <source>
        <dbReference type="Proteomes" id="UP000520767"/>
    </source>
</evidence>
<organism evidence="1 2">
    <name type="scientific">Actinophytocola algeriensis</name>
    <dbReference type="NCBI Taxonomy" id="1768010"/>
    <lineage>
        <taxon>Bacteria</taxon>
        <taxon>Bacillati</taxon>
        <taxon>Actinomycetota</taxon>
        <taxon>Actinomycetes</taxon>
        <taxon>Pseudonocardiales</taxon>
        <taxon>Pseudonocardiaceae</taxon>
    </lineage>
</organism>
<dbReference type="AlphaFoldDB" id="A0A7W7QB00"/>
<comment type="caution">
    <text evidence="1">The sequence shown here is derived from an EMBL/GenBank/DDBJ whole genome shotgun (WGS) entry which is preliminary data.</text>
</comment>
<dbReference type="Proteomes" id="UP000520767">
    <property type="component" value="Unassembled WGS sequence"/>
</dbReference>
<proteinExistence type="predicted"/>
<sequence length="30" mass="3172">MHINCSFGSMVRFCLFLLVLGLLAGSAIAS</sequence>
<name>A0A7W7QB00_9PSEU</name>
<dbReference type="EMBL" id="JACHJQ010000006">
    <property type="protein sequence ID" value="MBB4909851.1"/>
    <property type="molecule type" value="Genomic_DNA"/>
</dbReference>
<accession>A0A7W7QB00</accession>
<reference evidence="1 2" key="1">
    <citation type="submission" date="2020-08" db="EMBL/GenBank/DDBJ databases">
        <title>Genomic Encyclopedia of Type Strains, Phase III (KMG-III): the genomes of soil and plant-associated and newly described type strains.</title>
        <authorList>
            <person name="Whitman W."/>
        </authorList>
    </citation>
    <scope>NUCLEOTIDE SEQUENCE [LARGE SCALE GENOMIC DNA]</scope>
    <source>
        <strain evidence="1 2">CECT 8960</strain>
    </source>
</reference>